<evidence type="ECO:0000256" key="1">
    <source>
        <dbReference type="ARBA" id="ARBA00005594"/>
    </source>
</evidence>
<evidence type="ECO:0000256" key="7">
    <source>
        <dbReference type="ARBA" id="ARBA00023146"/>
    </source>
</evidence>
<dbReference type="InterPro" id="IPR009080">
    <property type="entry name" value="tRNAsynth_Ia_anticodon-bd"/>
</dbReference>
<dbReference type="SUPFAM" id="SSF47323">
    <property type="entry name" value="Anticodon-binding domain of a subclass of class I aminoacyl-tRNA synthetases"/>
    <property type="match status" value="1"/>
</dbReference>
<dbReference type="InterPro" id="IPR014729">
    <property type="entry name" value="Rossmann-like_a/b/a_fold"/>
</dbReference>
<dbReference type="Pfam" id="PF05746">
    <property type="entry name" value="DALR_1"/>
    <property type="match status" value="1"/>
</dbReference>
<evidence type="ECO:0000256" key="9">
    <source>
        <dbReference type="ARBA" id="ARBA00039495"/>
    </source>
</evidence>
<comment type="similarity">
    <text evidence="1 12">Belongs to the class-I aminoacyl-tRNA synthetase family.</text>
</comment>
<dbReference type="GO" id="GO:0006420">
    <property type="term" value="P:arginyl-tRNA aminoacylation"/>
    <property type="evidence" value="ECO:0007669"/>
    <property type="project" value="InterPro"/>
</dbReference>
<dbReference type="SUPFAM" id="SSF52374">
    <property type="entry name" value="Nucleotidylyl transferase"/>
    <property type="match status" value="1"/>
</dbReference>
<dbReference type="EC" id="6.1.1.19" evidence="2"/>
<evidence type="ECO:0000256" key="5">
    <source>
        <dbReference type="ARBA" id="ARBA00022840"/>
    </source>
</evidence>
<dbReference type="SMART" id="SM00836">
    <property type="entry name" value="DALR_1"/>
    <property type="match status" value="1"/>
</dbReference>
<comment type="catalytic activity">
    <reaction evidence="10">
        <text>tRNA(Arg) + L-arginine + ATP = L-arginyl-tRNA(Arg) + AMP + diphosphate</text>
        <dbReference type="Rhea" id="RHEA:20301"/>
        <dbReference type="Rhea" id="RHEA-COMP:9658"/>
        <dbReference type="Rhea" id="RHEA-COMP:9673"/>
        <dbReference type="ChEBI" id="CHEBI:30616"/>
        <dbReference type="ChEBI" id="CHEBI:32682"/>
        <dbReference type="ChEBI" id="CHEBI:33019"/>
        <dbReference type="ChEBI" id="CHEBI:78442"/>
        <dbReference type="ChEBI" id="CHEBI:78513"/>
        <dbReference type="ChEBI" id="CHEBI:456215"/>
        <dbReference type="EC" id="6.1.1.19"/>
    </reaction>
</comment>
<sequence length="563" mass="64684">MSTKLKLYLGRKVIDCLHKYTKFSLAELQPLIQIGNADESKISMSLPLNDLERQLGVTNITEVLKIQPDDIIKNIYLVRDRANRRISFEIDKTIFIKDVIENCAFPELNFSPKNIVVDFSSPNVAKPFHLGHLRSTIIGNFISNLNSFLRHKVVRLNYVGNWGTQFGLIKVGIEELKYTPEDIKKDPLTLLYKSYVHANKLAEKDSSILNRAKQEFLKLEIGSVDDIKDWQTYMDYSKKELINTYNRLGISFDDYSYESDYSAKNIGNVIEMLRTKNIIQKSNDGKEVATIHEKKVSVLKSDGSTLYLTRDIAAAIDRFKKYSFDKMYYVVDNSQSDHLYTLKDILYKMDLPWAGRLVHVKFGRIRGMSTRKGTSIFLKDILDECRDIMIKRQVESPTTKVPINDGEVADILGVSCVIINELKRRRQKDYEFNWDTVLQVQGDTGIRLQYTHCRLHSLEKNSGATPAKECNPEIFDDPEALVLLKVLAKFHDVLYKANAQLEAYILVNYLFHLCNYINKALHELQVKGMSPDVASQRLLLFNTAREVLKNGMEILGLQPLQAM</sequence>
<dbReference type="EMBL" id="KF419296">
    <property type="protein sequence ID" value="AHF48760.1"/>
    <property type="molecule type" value="mRNA"/>
</dbReference>
<dbReference type="PRINTS" id="PR01038">
    <property type="entry name" value="TRNASYNTHARG"/>
</dbReference>
<protein>
    <recommendedName>
        <fullName evidence="9">Probable arginine--tRNA ligase, mitochondrial</fullName>
        <ecNumber evidence="2">6.1.1.19</ecNumber>
    </recommendedName>
    <alternativeName>
        <fullName evidence="8">Arginyl-tRNA synthetase</fullName>
    </alternativeName>
</protein>
<keyword evidence="5 12" id="KW-0067">ATP-binding</keyword>
<name>W0G1S3_9CUCU</name>
<dbReference type="GO" id="GO:0005739">
    <property type="term" value="C:mitochondrion"/>
    <property type="evidence" value="ECO:0007669"/>
    <property type="project" value="TreeGrafter"/>
</dbReference>
<evidence type="ECO:0000256" key="4">
    <source>
        <dbReference type="ARBA" id="ARBA00022741"/>
    </source>
</evidence>
<dbReference type="Pfam" id="PF00750">
    <property type="entry name" value="tRNA-synt_1d"/>
    <property type="match status" value="1"/>
</dbReference>
<keyword evidence="3 12" id="KW-0436">Ligase</keyword>
<evidence type="ECO:0000256" key="12">
    <source>
        <dbReference type="RuleBase" id="RU363038"/>
    </source>
</evidence>
<dbReference type="NCBIfam" id="TIGR00456">
    <property type="entry name" value="argS"/>
    <property type="match status" value="1"/>
</dbReference>
<gene>
    <name evidence="14" type="primary">argS</name>
</gene>
<dbReference type="InterPro" id="IPR001278">
    <property type="entry name" value="Arg-tRNA-ligase"/>
</dbReference>
<keyword evidence="7 12" id="KW-0030">Aminoacyl-tRNA synthetase</keyword>
<dbReference type="GO" id="GO:0004814">
    <property type="term" value="F:arginine-tRNA ligase activity"/>
    <property type="evidence" value="ECO:0007669"/>
    <property type="project" value="UniProtKB-EC"/>
</dbReference>
<keyword evidence="6 12" id="KW-0648">Protein biosynthesis</keyword>
<reference evidence="14" key="1">
    <citation type="journal article" date="2013" name="Insect Biochem. Mol. Biol.">
        <title>Amino acid discrimination by the nuclear encoded mitochondrial arginyl-tRNA synthetase of the larva of a bruchid beetle (Caryedes brasiliensis) from northwestern Costa Rica.</title>
        <authorList>
            <person name="Leisinger A.-K."/>
            <person name="Janzen D.H."/>
            <person name="Hallwachs W."/>
            <person name="Igloi G.L."/>
        </authorList>
    </citation>
    <scope>NUCLEOTIDE SEQUENCE</scope>
</reference>
<dbReference type="PANTHER" id="PTHR11956">
    <property type="entry name" value="ARGINYL-TRNA SYNTHETASE"/>
    <property type="match status" value="1"/>
</dbReference>
<dbReference type="PANTHER" id="PTHR11956:SF11">
    <property type="entry name" value="ARGININE--TRNA LIGASE, MITOCHONDRIAL-RELATED"/>
    <property type="match status" value="1"/>
</dbReference>
<dbReference type="FunFam" id="1.10.730.10:FF:000006">
    <property type="entry name" value="Arginyl-tRNA synthetase 2, mitochondrial"/>
    <property type="match status" value="1"/>
</dbReference>
<dbReference type="FunFam" id="3.40.50.620:FF:000058">
    <property type="entry name" value="Mitochondrial arginyl-tRNA synthetase"/>
    <property type="match status" value="1"/>
</dbReference>
<organism evidence="14">
    <name type="scientific">Caryedes brasiliensis</name>
    <dbReference type="NCBI Taxonomy" id="1443082"/>
    <lineage>
        <taxon>Eukaryota</taxon>
        <taxon>Metazoa</taxon>
        <taxon>Ecdysozoa</taxon>
        <taxon>Arthropoda</taxon>
        <taxon>Hexapoda</taxon>
        <taxon>Insecta</taxon>
        <taxon>Pterygota</taxon>
        <taxon>Neoptera</taxon>
        <taxon>Endopterygota</taxon>
        <taxon>Coleoptera</taxon>
        <taxon>Polyphaga</taxon>
        <taxon>Cucujiformia</taxon>
        <taxon>Chrysomeloidea</taxon>
        <taxon>Chrysomelidae</taxon>
        <taxon>Bruchinae</taxon>
        <taxon>Acanthoscelidini</taxon>
        <taxon>Caryedes</taxon>
    </lineage>
</organism>
<dbReference type="InterPro" id="IPR035684">
    <property type="entry name" value="ArgRS_core"/>
</dbReference>
<evidence type="ECO:0000256" key="11">
    <source>
        <dbReference type="ARBA" id="ARBA00049595"/>
    </source>
</evidence>
<proteinExistence type="evidence at transcript level"/>
<evidence type="ECO:0000259" key="13">
    <source>
        <dbReference type="SMART" id="SM00836"/>
    </source>
</evidence>
<dbReference type="Gene3D" id="3.40.50.620">
    <property type="entry name" value="HUPs"/>
    <property type="match status" value="1"/>
</dbReference>
<evidence type="ECO:0000256" key="2">
    <source>
        <dbReference type="ARBA" id="ARBA00012837"/>
    </source>
</evidence>
<dbReference type="PROSITE" id="PS00178">
    <property type="entry name" value="AA_TRNA_LIGASE_I"/>
    <property type="match status" value="1"/>
</dbReference>
<keyword evidence="4 12" id="KW-0547">Nucleotide-binding</keyword>
<evidence type="ECO:0000256" key="3">
    <source>
        <dbReference type="ARBA" id="ARBA00022598"/>
    </source>
</evidence>
<dbReference type="AlphaFoldDB" id="W0G1S3"/>
<evidence type="ECO:0000313" key="14">
    <source>
        <dbReference type="EMBL" id="AHF48760.1"/>
    </source>
</evidence>
<feature type="domain" description="DALR anticodon binding" evidence="13">
    <location>
        <begin position="448"/>
        <end position="563"/>
    </location>
</feature>
<dbReference type="InterPro" id="IPR001412">
    <property type="entry name" value="aa-tRNA-synth_I_CS"/>
</dbReference>
<dbReference type="GO" id="GO:0005524">
    <property type="term" value="F:ATP binding"/>
    <property type="evidence" value="ECO:0007669"/>
    <property type="project" value="UniProtKB-KW"/>
</dbReference>
<dbReference type="InterPro" id="IPR008909">
    <property type="entry name" value="DALR_anticod-bd"/>
</dbReference>
<evidence type="ECO:0000256" key="10">
    <source>
        <dbReference type="ARBA" id="ARBA00049339"/>
    </source>
</evidence>
<evidence type="ECO:0000256" key="8">
    <source>
        <dbReference type="ARBA" id="ARBA00033033"/>
    </source>
</evidence>
<comment type="function">
    <text evidence="11">Catalyzes the attachment of arginine to tRNA(Arg) in a two-step reaction: arginine is first activated by ATP to form Arg-AMP and then transferred to the acceptor end of tRNA(Arg).</text>
</comment>
<evidence type="ECO:0000256" key="6">
    <source>
        <dbReference type="ARBA" id="ARBA00022917"/>
    </source>
</evidence>
<dbReference type="GO" id="GO:0032543">
    <property type="term" value="P:mitochondrial translation"/>
    <property type="evidence" value="ECO:0007669"/>
    <property type="project" value="TreeGrafter"/>
</dbReference>
<accession>W0G1S3</accession>
<dbReference type="Gene3D" id="1.10.730.10">
    <property type="entry name" value="Isoleucyl-tRNA Synthetase, Domain 1"/>
    <property type="match status" value="1"/>
</dbReference>